<organism evidence="1 2">
    <name type="scientific">Peronosclerospora sorghi</name>
    <dbReference type="NCBI Taxonomy" id="230839"/>
    <lineage>
        <taxon>Eukaryota</taxon>
        <taxon>Sar</taxon>
        <taxon>Stramenopiles</taxon>
        <taxon>Oomycota</taxon>
        <taxon>Peronosporomycetes</taxon>
        <taxon>Peronosporales</taxon>
        <taxon>Peronosporaceae</taxon>
        <taxon>Peronosclerospora</taxon>
    </lineage>
</organism>
<evidence type="ECO:0000313" key="1">
    <source>
        <dbReference type="EMBL" id="KAI9909288.1"/>
    </source>
</evidence>
<evidence type="ECO:0000313" key="2">
    <source>
        <dbReference type="Proteomes" id="UP001163321"/>
    </source>
</evidence>
<dbReference type="EMBL" id="CM047586">
    <property type="protein sequence ID" value="KAI9909288.1"/>
    <property type="molecule type" value="Genomic_DNA"/>
</dbReference>
<comment type="caution">
    <text evidence="1">The sequence shown here is derived from an EMBL/GenBank/DDBJ whole genome shotgun (WGS) entry which is preliminary data.</text>
</comment>
<keyword evidence="2" id="KW-1185">Reference proteome</keyword>
<name>A0ACC0VU67_9STRA</name>
<reference evidence="1 2" key="1">
    <citation type="journal article" date="2022" name="bioRxiv">
        <title>The genome of the oomycete Peronosclerospora sorghi, a cosmopolitan pathogen of maize and sorghum, is inflated with dispersed pseudogenes.</title>
        <authorList>
            <person name="Fletcher K."/>
            <person name="Martin F."/>
            <person name="Isakeit T."/>
            <person name="Cavanaugh K."/>
            <person name="Magill C."/>
            <person name="Michelmore R."/>
        </authorList>
    </citation>
    <scope>NUCLEOTIDE SEQUENCE [LARGE SCALE GENOMIC DNA]</scope>
    <source>
        <strain evidence="1">P6</strain>
    </source>
</reference>
<dbReference type="Proteomes" id="UP001163321">
    <property type="component" value="Chromosome 7"/>
</dbReference>
<protein>
    <submittedName>
        <fullName evidence="1">Uncharacterized protein</fullName>
    </submittedName>
</protein>
<gene>
    <name evidence="1" type="ORF">PsorP6_014912</name>
</gene>
<accession>A0ACC0VU67</accession>
<proteinExistence type="predicted"/>
<sequence length="794" mass="87547">MTVFEVQDPLQCDFTRVWEVNASNVQNQNSLQQQHVHWSRGVASAIAIANDVMEFHPDPLLQTLDMSLTGTTGTGPKSLHRLAVRTQLPEHGQATFQVHLPVQHPLTMTLASAPTDAARNEILVRSSQNTSVLAQVPCLTDIAHTYHTLEFVWDHECMRWYMDEMLLWEEFMYARATLNVTTPLAMTITTTTTLAIDHITFTTANASDPVCAPRYTRSIACRTPKSFTPRRGSLRGALSLTEVNAFLQELTTTFPHLTKLDQVGASVENRPIHALCLGACHAPSSVHVPQALYTGLHHARENLVYTIDRLTRAYENGDAHALYLLASRQLWFILVVNPDAYAQNEERRVWETETTGLRKNAARTCPQRPADAGVDLNRNYDVCFARDAVGSSSDPCHDDYQGRAAFSEPETRAVRALVERATSNFSLAFNYHAYGRRVNLPFACQGLGAPRAPFAAVFHALAHELTRTNGFDAGPAWNESHLYTVNGEASDWMWHAHGIVAMSPEVGPAFDTPVRVGFWPLETDVPALAAELYAANLVLARRAGPVYEVTVLRLARRDAGLAVHVSLANRGFRPARVDVMASFSSPGRNGSDAVVLDLDAAPAGSGHEHVRVTHVLELPYTRAPHGTTVAVFLLVRDALSCHLVRIAVHFVARPAPLRFQAWQSLALPRCGACRAFGAPRDDHDVAPRCAPIDDVAGLVPVLPTRAINVDRWPVLLRPLDPRTTTLVVVSLSVLALVLAVVALVRCGWFRGRTRNNKKRVQYARVDQDTASPSSIEAPHAVDEEDRRPLAIDTT</sequence>